<dbReference type="InterPro" id="IPR001789">
    <property type="entry name" value="Sig_transdc_resp-reg_receiver"/>
</dbReference>
<dbReference type="PROSITE" id="PS50110">
    <property type="entry name" value="RESPONSE_REGULATORY"/>
    <property type="match status" value="1"/>
</dbReference>
<sequence>MVRILHCDDSAAFRALLRAELEDDDDLEIVAEAANVDAAVRAAVQARPDVVLLDLLDADRDAVGELAAAAPGVRVVVLSGHPREYGEGRRGGASAYVEKDASIAELRETVLRVAAG</sequence>
<dbReference type="PANTHER" id="PTHR45566">
    <property type="entry name" value="HTH-TYPE TRANSCRIPTIONAL REGULATOR YHJB-RELATED"/>
    <property type="match status" value="1"/>
</dbReference>
<dbReference type="Pfam" id="PF00072">
    <property type="entry name" value="Response_reg"/>
    <property type="match status" value="1"/>
</dbReference>
<dbReference type="GO" id="GO:0000160">
    <property type="term" value="P:phosphorelay signal transduction system"/>
    <property type="evidence" value="ECO:0007669"/>
    <property type="project" value="InterPro"/>
</dbReference>
<evidence type="ECO:0000259" key="2">
    <source>
        <dbReference type="PROSITE" id="PS50110"/>
    </source>
</evidence>
<dbReference type="PANTHER" id="PTHR45566:SF2">
    <property type="entry name" value="NARL SUBFAMILY"/>
    <property type="match status" value="1"/>
</dbReference>
<accession>A0A5B8U6Y2</accession>
<evidence type="ECO:0000256" key="1">
    <source>
        <dbReference type="PROSITE-ProRule" id="PRU00169"/>
    </source>
</evidence>
<reference evidence="3 4" key="1">
    <citation type="journal article" date="2018" name="J. Microbiol.">
        <title>Baekduia soli gen. nov., sp. nov., a novel bacterium isolated from the soil of Baekdu Mountain and proposal of a novel family name, Baekduiaceae fam. nov.</title>
        <authorList>
            <person name="An D.S."/>
            <person name="Siddiqi M.Z."/>
            <person name="Kim K.H."/>
            <person name="Yu H.S."/>
            <person name="Im W.T."/>
        </authorList>
    </citation>
    <scope>NUCLEOTIDE SEQUENCE [LARGE SCALE GENOMIC DNA]</scope>
    <source>
        <strain evidence="3 4">BR7-21</strain>
    </source>
</reference>
<gene>
    <name evidence="3" type="ORF">FSW04_15885</name>
</gene>
<dbReference type="Proteomes" id="UP000321805">
    <property type="component" value="Chromosome"/>
</dbReference>
<dbReference type="KEGG" id="bsol:FSW04_15885"/>
<organism evidence="3 4">
    <name type="scientific">Baekduia soli</name>
    <dbReference type="NCBI Taxonomy" id="496014"/>
    <lineage>
        <taxon>Bacteria</taxon>
        <taxon>Bacillati</taxon>
        <taxon>Actinomycetota</taxon>
        <taxon>Thermoleophilia</taxon>
        <taxon>Solirubrobacterales</taxon>
        <taxon>Baekduiaceae</taxon>
        <taxon>Baekduia</taxon>
    </lineage>
</organism>
<dbReference type="SUPFAM" id="SSF52172">
    <property type="entry name" value="CheY-like"/>
    <property type="match status" value="1"/>
</dbReference>
<name>A0A5B8U6Y2_9ACTN</name>
<evidence type="ECO:0000313" key="4">
    <source>
        <dbReference type="Proteomes" id="UP000321805"/>
    </source>
</evidence>
<dbReference type="RefSeq" id="WP_146920972.1">
    <property type="nucleotide sequence ID" value="NZ_CP042430.1"/>
</dbReference>
<feature type="modified residue" description="4-aspartylphosphate" evidence="1">
    <location>
        <position position="54"/>
    </location>
</feature>
<dbReference type="Gene3D" id="3.40.50.2300">
    <property type="match status" value="1"/>
</dbReference>
<proteinExistence type="predicted"/>
<dbReference type="SMART" id="SM00448">
    <property type="entry name" value="REC"/>
    <property type="match status" value="1"/>
</dbReference>
<dbReference type="EMBL" id="CP042430">
    <property type="protein sequence ID" value="QEC48909.1"/>
    <property type="molecule type" value="Genomic_DNA"/>
</dbReference>
<feature type="domain" description="Response regulatory" evidence="2">
    <location>
        <begin position="3"/>
        <end position="114"/>
    </location>
</feature>
<dbReference type="AlphaFoldDB" id="A0A5B8U6Y2"/>
<evidence type="ECO:0000313" key="3">
    <source>
        <dbReference type="EMBL" id="QEC48909.1"/>
    </source>
</evidence>
<keyword evidence="4" id="KW-1185">Reference proteome</keyword>
<dbReference type="OrthoDB" id="5244035at2"/>
<protein>
    <submittedName>
        <fullName evidence="3">Response regulator transcription factor</fullName>
    </submittedName>
</protein>
<dbReference type="InterPro" id="IPR051015">
    <property type="entry name" value="EvgA-like"/>
</dbReference>
<keyword evidence="1" id="KW-0597">Phosphoprotein</keyword>
<dbReference type="InterPro" id="IPR011006">
    <property type="entry name" value="CheY-like_superfamily"/>
</dbReference>